<feature type="transmembrane region" description="Helical" evidence="1">
    <location>
        <begin position="12"/>
        <end position="29"/>
    </location>
</feature>
<keyword evidence="1" id="KW-0812">Transmembrane</keyword>
<evidence type="ECO:0000313" key="3">
    <source>
        <dbReference type="Proteomes" id="UP000190961"/>
    </source>
</evidence>
<sequence length="230" mass="26202">MTLETYIGVRNISSYSVLLPLALFAIAVYKRKQPGSVWLLGVLLIVSGLADLVSFLIYTRYHINPNPVVSVYGLLQFLILMFIYRTEYTRIAFKRLADVVSIAFIIFAAINFVYIQGVHGLNTNLFTVSSIVLMIFCLIYFYQIIQELPEPYIERMVMFWVGAGVFFYFGTNLFLFLTVDRFIPKADENFLLSWALHNGSNMVKNIIFSIAFYVALTKESGSPNGGSKHH</sequence>
<keyword evidence="1" id="KW-0472">Membrane</keyword>
<feature type="transmembrane region" description="Helical" evidence="1">
    <location>
        <begin position="157"/>
        <end position="179"/>
    </location>
</feature>
<name>A0A1T5MAE8_9BACT</name>
<feature type="transmembrane region" description="Helical" evidence="1">
    <location>
        <begin position="67"/>
        <end position="84"/>
    </location>
</feature>
<feature type="transmembrane region" description="Helical" evidence="1">
    <location>
        <begin position="126"/>
        <end position="145"/>
    </location>
</feature>
<dbReference type="AlphaFoldDB" id="A0A1T5MAE8"/>
<dbReference type="Proteomes" id="UP000190961">
    <property type="component" value="Unassembled WGS sequence"/>
</dbReference>
<dbReference type="EMBL" id="FUZU01000004">
    <property type="protein sequence ID" value="SKC85145.1"/>
    <property type="molecule type" value="Genomic_DNA"/>
</dbReference>
<evidence type="ECO:0000256" key="1">
    <source>
        <dbReference type="SAM" id="Phobius"/>
    </source>
</evidence>
<proteinExistence type="predicted"/>
<feature type="transmembrane region" description="Helical" evidence="1">
    <location>
        <begin position="36"/>
        <end position="61"/>
    </location>
</feature>
<feature type="transmembrane region" description="Helical" evidence="1">
    <location>
        <begin position="96"/>
        <end position="114"/>
    </location>
</feature>
<keyword evidence="1" id="KW-1133">Transmembrane helix</keyword>
<dbReference type="RefSeq" id="WP_079689370.1">
    <property type="nucleotide sequence ID" value="NZ_FUZU01000004.1"/>
</dbReference>
<evidence type="ECO:0008006" key="4">
    <source>
        <dbReference type="Google" id="ProtNLM"/>
    </source>
</evidence>
<dbReference type="OrthoDB" id="948929at2"/>
<protein>
    <recommendedName>
        <fullName evidence="4">YhhN-like protein</fullName>
    </recommendedName>
</protein>
<reference evidence="2 3" key="1">
    <citation type="submission" date="2017-02" db="EMBL/GenBank/DDBJ databases">
        <authorList>
            <person name="Peterson S.W."/>
        </authorList>
    </citation>
    <scope>NUCLEOTIDE SEQUENCE [LARGE SCALE GENOMIC DNA]</scope>
    <source>
        <strain evidence="2 3">DSM 25262</strain>
    </source>
</reference>
<gene>
    <name evidence="2" type="ORF">SAMN05660236_4834</name>
</gene>
<accession>A0A1T5MAE8</accession>
<evidence type="ECO:0000313" key="2">
    <source>
        <dbReference type="EMBL" id="SKC85145.1"/>
    </source>
</evidence>
<keyword evidence="3" id="KW-1185">Reference proteome</keyword>
<organism evidence="2 3">
    <name type="scientific">Ohtaekwangia koreensis</name>
    <dbReference type="NCBI Taxonomy" id="688867"/>
    <lineage>
        <taxon>Bacteria</taxon>
        <taxon>Pseudomonadati</taxon>
        <taxon>Bacteroidota</taxon>
        <taxon>Cytophagia</taxon>
        <taxon>Cytophagales</taxon>
        <taxon>Fulvivirgaceae</taxon>
        <taxon>Ohtaekwangia</taxon>
    </lineage>
</organism>
<dbReference type="STRING" id="688867.SAMN05660236_4834"/>
<feature type="transmembrane region" description="Helical" evidence="1">
    <location>
        <begin position="199"/>
        <end position="216"/>
    </location>
</feature>